<evidence type="ECO:0000313" key="2">
    <source>
        <dbReference type="EMBL" id="KRG71519.1"/>
    </source>
</evidence>
<dbReference type="RefSeq" id="WP_057656895.1">
    <property type="nucleotide sequence ID" value="NZ_LDJL01000002.1"/>
</dbReference>
<feature type="domain" description="Bacteriophage T5 Orf172 DNA-binding" evidence="1">
    <location>
        <begin position="25"/>
        <end position="117"/>
    </location>
</feature>
<name>A0A0R0CNQ6_9GAMM</name>
<evidence type="ECO:0000259" key="1">
    <source>
        <dbReference type="SMART" id="SM00974"/>
    </source>
</evidence>
<dbReference type="EMBL" id="LDJL01000002">
    <property type="protein sequence ID" value="KRG71519.1"/>
    <property type="molecule type" value="Genomic_DNA"/>
</dbReference>
<dbReference type="InterPro" id="IPR018306">
    <property type="entry name" value="Phage_T5_Orf172_DNA-bd"/>
</dbReference>
<dbReference type="STRING" id="344882.ABB29_01715"/>
<keyword evidence="3" id="KW-1185">Reference proteome</keyword>
<dbReference type="SMART" id="SM00974">
    <property type="entry name" value="T5orf172"/>
    <property type="match status" value="1"/>
</dbReference>
<dbReference type="Proteomes" id="UP000052052">
    <property type="component" value="Unassembled WGS sequence"/>
</dbReference>
<reference evidence="2 3" key="1">
    <citation type="submission" date="2015-05" db="EMBL/GenBank/DDBJ databases">
        <title>Genome sequencing and analysis of members of genus Stenotrophomonas.</title>
        <authorList>
            <person name="Patil P.P."/>
            <person name="Midha S."/>
            <person name="Patil P.B."/>
        </authorList>
    </citation>
    <scope>NUCLEOTIDE SEQUENCE [LARGE SCALE GENOMIC DNA]</scope>
    <source>
        <strain evidence="2 3">DSM 21858</strain>
    </source>
</reference>
<protein>
    <recommendedName>
        <fullName evidence="1">Bacteriophage T5 Orf172 DNA-binding domain-containing protein</fullName>
    </recommendedName>
</protein>
<dbReference type="AlphaFoldDB" id="A0A0R0CNQ6"/>
<organism evidence="2 3">
    <name type="scientific">Pseudoxanthomonas dokdonensis</name>
    <dbReference type="NCBI Taxonomy" id="344882"/>
    <lineage>
        <taxon>Bacteria</taxon>
        <taxon>Pseudomonadati</taxon>
        <taxon>Pseudomonadota</taxon>
        <taxon>Gammaproteobacteria</taxon>
        <taxon>Lysobacterales</taxon>
        <taxon>Lysobacteraceae</taxon>
        <taxon>Pseudoxanthomonas</taxon>
    </lineage>
</organism>
<accession>A0A0R0CNQ6</accession>
<dbReference type="PATRIC" id="fig|344882.3.peg.1541"/>
<sequence length="217" mass="24691">MARIVAAGHRRAASEGHCYLYVLPCAYEDLLKVGMSRDPYRRINELAPRYYEFFDLAHGWLLQTDSVGEARAHETRIKRQLRELNAPAPLLVPRRAAGHGEWFRGAQQLLDQEARRLDAQGYRLHAPLADWLATRLRLEKQQLRPWLESLLSAGLFDALDAGMADNPLGDGTALDAISDPRWPLWRQVRNVLDGFAALQVTLDGELPDQVLRWYARG</sequence>
<proteinExistence type="predicted"/>
<gene>
    <name evidence="2" type="ORF">ABB29_01715</name>
</gene>
<comment type="caution">
    <text evidence="2">The sequence shown here is derived from an EMBL/GenBank/DDBJ whole genome shotgun (WGS) entry which is preliminary data.</text>
</comment>
<dbReference type="Pfam" id="PF10544">
    <property type="entry name" value="T5orf172"/>
    <property type="match status" value="1"/>
</dbReference>
<dbReference type="OrthoDB" id="5995845at2"/>
<evidence type="ECO:0000313" key="3">
    <source>
        <dbReference type="Proteomes" id="UP000052052"/>
    </source>
</evidence>